<evidence type="ECO:0000313" key="14">
    <source>
        <dbReference type="EMBL" id="PFG73154.1"/>
    </source>
</evidence>
<keyword evidence="4 10" id="KW-0963">Cytoplasm</keyword>
<dbReference type="SUPFAM" id="SSF51064">
    <property type="entry name" value="Head domain of nucleotide exchange factor GrpE"/>
    <property type="match status" value="1"/>
</dbReference>
<evidence type="ECO:0000256" key="6">
    <source>
        <dbReference type="ARBA" id="ARBA00023186"/>
    </source>
</evidence>
<sequence length="203" mass="21913">MSEPGDDRTVETTSNPDERTADPGALAGNGSAERPADQAESAAADPVAQLEAEREKAESYFRNWQRTAADFANYKRRVEQERSESHRLANAALVINLLPVFDDLDRAVASVDSHLAGLNWVQGIINIHQKFWRLLESMGVSEIPAEGAQFDPACHEAIARQAGPEGRVLHVVQKGYNLGGKVLRPAMVIVGDGTTPEAGQSGT</sequence>
<dbReference type="Pfam" id="PF01025">
    <property type="entry name" value="GrpE"/>
    <property type="match status" value="1"/>
</dbReference>
<evidence type="ECO:0000256" key="8">
    <source>
        <dbReference type="ARBA" id="ARBA00072274"/>
    </source>
</evidence>
<feature type="compositionally biased region" description="Basic and acidic residues" evidence="13">
    <location>
        <begin position="1"/>
        <end position="21"/>
    </location>
</feature>
<keyword evidence="5 10" id="KW-0346">Stress response</keyword>
<comment type="similarity">
    <text evidence="2 10 12">Belongs to the GrpE family.</text>
</comment>
<comment type="caution">
    <text evidence="14">The sequence shown here is derived from an EMBL/GenBank/DDBJ whole genome shotgun (WGS) entry which is preliminary data.</text>
</comment>
<dbReference type="PROSITE" id="PS01071">
    <property type="entry name" value="GRPE"/>
    <property type="match status" value="1"/>
</dbReference>
<evidence type="ECO:0000256" key="7">
    <source>
        <dbReference type="ARBA" id="ARBA00053401"/>
    </source>
</evidence>
<evidence type="ECO:0000256" key="9">
    <source>
        <dbReference type="ARBA" id="ARBA00076414"/>
    </source>
</evidence>
<evidence type="ECO:0000256" key="1">
    <source>
        <dbReference type="ARBA" id="ARBA00004496"/>
    </source>
</evidence>
<dbReference type="HAMAP" id="MF_01151">
    <property type="entry name" value="GrpE"/>
    <property type="match status" value="1"/>
</dbReference>
<dbReference type="PRINTS" id="PR00773">
    <property type="entry name" value="GRPEPROTEIN"/>
</dbReference>
<dbReference type="FunFam" id="2.30.22.10:FF:000001">
    <property type="entry name" value="Protein GrpE"/>
    <property type="match status" value="1"/>
</dbReference>
<proteinExistence type="inferred from homology"/>
<evidence type="ECO:0000256" key="11">
    <source>
        <dbReference type="RuleBase" id="RU000639"/>
    </source>
</evidence>
<dbReference type="SUPFAM" id="SSF58014">
    <property type="entry name" value="Coiled-coil domain of nucleotide exchange factor GrpE"/>
    <property type="match status" value="1"/>
</dbReference>
<comment type="subcellular location">
    <subcellularLocation>
        <location evidence="1 10">Cytoplasm</location>
    </subcellularLocation>
</comment>
<dbReference type="Proteomes" id="UP000223071">
    <property type="component" value="Unassembled WGS sequence"/>
</dbReference>
<gene>
    <name evidence="10" type="primary">grpE</name>
    <name evidence="14" type="ORF">A9A59_0349</name>
</gene>
<evidence type="ECO:0000256" key="2">
    <source>
        <dbReference type="ARBA" id="ARBA00009054"/>
    </source>
</evidence>
<evidence type="ECO:0000256" key="13">
    <source>
        <dbReference type="SAM" id="MobiDB-lite"/>
    </source>
</evidence>
<dbReference type="GO" id="GO:0000774">
    <property type="term" value="F:adenyl-nucleotide exchange factor activity"/>
    <property type="evidence" value="ECO:0007669"/>
    <property type="project" value="InterPro"/>
</dbReference>
<evidence type="ECO:0000256" key="10">
    <source>
        <dbReference type="HAMAP-Rule" id="MF_01151"/>
    </source>
</evidence>
<dbReference type="PANTHER" id="PTHR21237:SF23">
    <property type="entry name" value="GRPE PROTEIN HOMOLOG, MITOCHONDRIAL"/>
    <property type="match status" value="1"/>
</dbReference>
<dbReference type="GO" id="GO:0051082">
    <property type="term" value="F:unfolded protein binding"/>
    <property type="evidence" value="ECO:0007669"/>
    <property type="project" value="TreeGrafter"/>
</dbReference>
<evidence type="ECO:0000256" key="12">
    <source>
        <dbReference type="RuleBase" id="RU004478"/>
    </source>
</evidence>
<comment type="subunit">
    <text evidence="3 10">Homodimer.</text>
</comment>
<evidence type="ECO:0000256" key="5">
    <source>
        <dbReference type="ARBA" id="ARBA00023016"/>
    </source>
</evidence>
<keyword evidence="6 10" id="KW-0143">Chaperone</keyword>
<dbReference type="InterPro" id="IPR009012">
    <property type="entry name" value="GrpE_head"/>
</dbReference>
<dbReference type="EMBL" id="PDJQ01000001">
    <property type="protein sequence ID" value="PFG73154.1"/>
    <property type="molecule type" value="Genomic_DNA"/>
</dbReference>
<dbReference type="GO" id="GO:0006457">
    <property type="term" value="P:protein folding"/>
    <property type="evidence" value="ECO:0007669"/>
    <property type="project" value="InterPro"/>
</dbReference>
<protein>
    <recommendedName>
        <fullName evidence="8 10">Protein GrpE</fullName>
    </recommendedName>
    <alternativeName>
        <fullName evidence="9 10">HSP-70 cofactor</fullName>
    </alternativeName>
</protein>
<feature type="region of interest" description="Disordered" evidence="13">
    <location>
        <begin position="1"/>
        <end position="52"/>
    </location>
</feature>
<evidence type="ECO:0000256" key="4">
    <source>
        <dbReference type="ARBA" id="ARBA00022490"/>
    </source>
</evidence>
<name>A0A2A9HB28_TEPT2</name>
<keyword evidence="15" id="KW-1185">Reference proteome</keyword>
<dbReference type="AlphaFoldDB" id="A0A2A9HB28"/>
<dbReference type="GO" id="GO:0051087">
    <property type="term" value="F:protein-folding chaperone binding"/>
    <property type="evidence" value="ECO:0007669"/>
    <property type="project" value="InterPro"/>
</dbReference>
<dbReference type="GO" id="GO:0042803">
    <property type="term" value="F:protein homodimerization activity"/>
    <property type="evidence" value="ECO:0007669"/>
    <property type="project" value="InterPro"/>
</dbReference>
<reference evidence="14 15" key="1">
    <citation type="submission" date="2017-09" db="EMBL/GenBank/DDBJ databases">
        <title>Sequencing the genomes of two abundant thermophiles in Great Basin hot springs: Thermocrinis jamiesonii and novel Chloroflexi Thermoflexus hugenholtzii.</title>
        <authorList>
            <person name="Hedlund B."/>
        </authorList>
    </citation>
    <scope>NUCLEOTIDE SEQUENCE [LARGE SCALE GENOMIC DNA]</scope>
    <source>
        <strain evidence="14 15">G233</strain>
    </source>
</reference>
<dbReference type="CDD" id="cd00446">
    <property type="entry name" value="GrpE"/>
    <property type="match status" value="1"/>
</dbReference>
<organism evidence="14 15">
    <name type="scientific">Tepidiforma thermophila (strain KCTC 52669 / CGMCC 1.13589 / G233)</name>
    <dbReference type="NCBI Taxonomy" id="2761530"/>
    <lineage>
        <taxon>Bacteria</taxon>
        <taxon>Bacillati</taxon>
        <taxon>Chloroflexota</taxon>
        <taxon>Tepidiformia</taxon>
        <taxon>Tepidiformales</taxon>
        <taxon>Tepidiformaceae</taxon>
        <taxon>Tepidiforma</taxon>
    </lineage>
</organism>
<dbReference type="GO" id="GO:0005737">
    <property type="term" value="C:cytoplasm"/>
    <property type="evidence" value="ECO:0007669"/>
    <property type="project" value="UniProtKB-SubCell"/>
</dbReference>
<dbReference type="Gene3D" id="2.30.22.10">
    <property type="entry name" value="Head domain of nucleotide exchange factor GrpE"/>
    <property type="match status" value="1"/>
</dbReference>
<dbReference type="InterPro" id="IPR013805">
    <property type="entry name" value="GrpE_CC"/>
</dbReference>
<comment type="function">
    <text evidence="7 10 11">Participates actively in the response to hyperosmotic and heat shock by preventing the aggregation of stress-denatured proteins, in association with DnaK and GrpE. It is the nucleotide exchange factor for DnaK and may function as a thermosensor. Unfolded proteins bind initially to DnaJ; upon interaction with the DnaJ-bound protein, DnaK hydrolyzes its bound ATP, resulting in the formation of a stable complex. GrpE releases ADP from DnaK; ATP binding to DnaK triggers the release of the substrate protein, thus completing the reaction cycle. Several rounds of ATP-dependent interactions between DnaJ, DnaK and GrpE are required for fully efficient folding.</text>
</comment>
<dbReference type="PANTHER" id="PTHR21237">
    <property type="entry name" value="GRPE PROTEIN"/>
    <property type="match status" value="1"/>
</dbReference>
<evidence type="ECO:0000313" key="15">
    <source>
        <dbReference type="Proteomes" id="UP000223071"/>
    </source>
</evidence>
<evidence type="ECO:0000256" key="3">
    <source>
        <dbReference type="ARBA" id="ARBA00011738"/>
    </source>
</evidence>
<accession>A0A2A9HB28</accession>
<dbReference type="Gene3D" id="3.90.20.20">
    <property type="match status" value="1"/>
</dbReference>
<dbReference type="RefSeq" id="WP_098502628.1">
    <property type="nucleotide sequence ID" value="NZ_PDJQ01000001.1"/>
</dbReference>
<dbReference type="InterPro" id="IPR000740">
    <property type="entry name" value="GrpE"/>
</dbReference>